<proteinExistence type="predicted"/>
<feature type="transmembrane region" description="Helical" evidence="1">
    <location>
        <begin position="115"/>
        <end position="136"/>
    </location>
</feature>
<feature type="transmembrane region" description="Helical" evidence="1">
    <location>
        <begin position="23"/>
        <end position="43"/>
    </location>
</feature>
<dbReference type="EMBL" id="POTY01000027">
    <property type="protein sequence ID" value="PZG21681.1"/>
    <property type="molecule type" value="Genomic_DNA"/>
</dbReference>
<comment type="caution">
    <text evidence="2">The sequence shown here is derived from an EMBL/GenBank/DDBJ whole genome shotgun (WGS) entry which is preliminary data.</text>
</comment>
<accession>A0A2W2EGG4</accession>
<keyword evidence="3" id="KW-1185">Reference proteome</keyword>
<protein>
    <recommendedName>
        <fullName evidence="4">Phosphoesterase PA-phosphatase</fullName>
    </recommendedName>
</protein>
<reference evidence="2 3" key="1">
    <citation type="submission" date="2018-01" db="EMBL/GenBank/DDBJ databases">
        <title>Draft genome sequence of Jishengella sp. NA12.</title>
        <authorList>
            <person name="Sahin N."/>
            <person name="Ay H."/>
            <person name="Saygin H."/>
        </authorList>
    </citation>
    <scope>NUCLEOTIDE SEQUENCE [LARGE SCALE GENOMIC DNA]</scope>
    <source>
        <strain evidence="2 3">NA12</strain>
    </source>
</reference>
<sequence length="204" mass="20831">MPTAADPNTRAASYRLARVTTEVFAPAVLAAVMPLVVSVHSTAPAVVAGLGWAALAVLFCSAVPYGIIWLGVRRGQLTDHHIGERSQRRRPLLYGLLSVLVGLAALVLLGAPGPLVAMVVVMFAVGAAVTVVNQVWKLSAHAAVSAGSVSVLIVLFGAVAAPLVALVALVGWSRVRLADHTLGQVLAGATVGALVAVPTFVLLS</sequence>
<evidence type="ECO:0008006" key="4">
    <source>
        <dbReference type="Google" id="ProtNLM"/>
    </source>
</evidence>
<evidence type="ECO:0000313" key="3">
    <source>
        <dbReference type="Proteomes" id="UP000248924"/>
    </source>
</evidence>
<keyword evidence="1" id="KW-0812">Transmembrane</keyword>
<dbReference type="Proteomes" id="UP000248924">
    <property type="component" value="Unassembled WGS sequence"/>
</dbReference>
<keyword evidence="1" id="KW-1133">Transmembrane helix</keyword>
<feature type="transmembrane region" description="Helical" evidence="1">
    <location>
        <begin position="92"/>
        <end position="109"/>
    </location>
</feature>
<evidence type="ECO:0000313" key="2">
    <source>
        <dbReference type="EMBL" id="PZG21681.1"/>
    </source>
</evidence>
<dbReference type="AlphaFoldDB" id="A0A2W2EGG4"/>
<organism evidence="2 3">
    <name type="scientific">Micromonospora craterilacus</name>
    <dbReference type="NCBI Taxonomy" id="1655439"/>
    <lineage>
        <taxon>Bacteria</taxon>
        <taxon>Bacillati</taxon>
        <taxon>Actinomycetota</taxon>
        <taxon>Actinomycetes</taxon>
        <taxon>Micromonosporales</taxon>
        <taxon>Micromonosporaceae</taxon>
        <taxon>Micromonospora</taxon>
    </lineage>
</organism>
<evidence type="ECO:0000256" key="1">
    <source>
        <dbReference type="SAM" id="Phobius"/>
    </source>
</evidence>
<feature type="transmembrane region" description="Helical" evidence="1">
    <location>
        <begin position="184"/>
        <end position="203"/>
    </location>
</feature>
<feature type="transmembrane region" description="Helical" evidence="1">
    <location>
        <begin position="49"/>
        <end position="72"/>
    </location>
</feature>
<dbReference type="OrthoDB" id="4935320at2"/>
<feature type="transmembrane region" description="Helical" evidence="1">
    <location>
        <begin position="148"/>
        <end position="172"/>
    </location>
</feature>
<gene>
    <name evidence="2" type="ORF">C1I95_07095</name>
</gene>
<keyword evidence="1" id="KW-0472">Membrane</keyword>
<name>A0A2W2EGG4_9ACTN</name>